<proteinExistence type="predicted"/>
<dbReference type="GO" id="GO:1990456">
    <property type="term" value="P:mitochondrion-endoplasmic reticulum membrane tethering"/>
    <property type="evidence" value="ECO:0007669"/>
    <property type="project" value="TreeGrafter"/>
</dbReference>
<evidence type="ECO:0000256" key="4">
    <source>
        <dbReference type="ARBA" id="ARBA00022824"/>
    </source>
</evidence>
<keyword evidence="8" id="KW-0472">Membrane</keyword>
<reference evidence="10" key="1">
    <citation type="submission" date="2023-02" db="EMBL/GenBank/DDBJ databases">
        <title>Mating type loci evolution in Malassezia.</title>
        <authorList>
            <person name="Coelho M.A."/>
        </authorList>
    </citation>
    <scope>NUCLEOTIDE SEQUENCE</scope>
    <source>
        <strain evidence="10">CBS 14136</strain>
    </source>
</reference>
<dbReference type="PANTHER" id="PTHR28204">
    <property type="entry name" value="MITOCHONDRIAL DISTRIBUTION AND MORPHOLOGY PROTEIN 12"/>
    <property type="match status" value="1"/>
</dbReference>
<keyword evidence="6" id="KW-0446">Lipid-binding</keyword>
<dbReference type="EMBL" id="CP118375">
    <property type="protein sequence ID" value="WFD41795.1"/>
    <property type="molecule type" value="Genomic_DNA"/>
</dbReference>
<accession>A0AAF0F6L8</accession>
<feature type="domain" description="SMP-LTD" evidence="9">
    <location>
        <begin position="1"/>
        <end position="269"/>
    </location>
</feature>
<evidence type="ECO:0000313" key="10">
    <source>
        <dbReference type="EMBL" id="WFD41795.1"/>
    </source>
</evidence>
<keyword evidence="2" id="KW-0813">Transport</keyword>
<comment type="subcellular location">
    <subcellularLocation>
        <location evidence="1">Membrane</location>
    </subcellularLocation>
</comment>
<evidence type="ECO:0000256" key="5">
    <source>
        <dbReference type="ARBA" id="ARBA00023055"/>
    </source>
</evidence>
<dbReference type="GO" id="GO:0015914">
    <property type="term" value="P:phospholipid transport"/>
    <property type="evidence" value="ECO:0007669"/>
    <property type="project" value="TreeGrafter"/>
</dbReference>
<dbReference type="InterPro" id="IPR027532">
    <property type="entry name" value="Mdm12"/>
</dbReference>
<evidence type="ECO:0000256" key="2">
    <source>
        <dbReference type="ARBA" id="ARBA00022448"/>
    </source>
</evidence>
<gene>
    <name evidence="10" type="primary">MDM12_1</name>
    <name evidence="10" type="ORF">MPSI1_000431</name>
</gene>
<evidence type="ECO:0000256" key="8">
    <source>
        <dbReference type="ARBA" id="ARBA00023136"/>
    </source>
</evidence>
<dbReference type="GO" id="GO:0008289">
    <property type="term" value="F:lipid binding"/>
    <property type="evidence" value="ECO:0007669"/>
    <property type="project" value="UniProtKB-KW"/>
</dbReference>
<dbReference type="AlphaFoldDB" id="A0AAF0F6L8"/>
<dbReference type="PROSITE" id="PS51847">
    <property type="entry name" value="SMP"/>
    <property type="match status" value="1"/>
</dbReference>
<keyword evidence="7" id="KW-0496">Mitochondrion</keyword>
<evidence type="ECO:0000313" key="11">
    <source>
        <dbReference type="Proteomes" id="UP001214628"/>
    </source>
</evidence>
<dbReference type="InterPro" id="IPR031468">
    <property type="entry name" value="SMP_LBD"/>
</dbReference>
<dbReference type="GO" id="GO:0032865">
    <property type="term" value="C:ERMES complex"/>
    <property type="evidence" value="ECO:0007669"/>
    <property type="project" value="InterPro"/>
</dbReference>
<sequence>MSLELDWSLVTEALVDQLRCRLNTLLGEIDLPSYIGPLDLHTLELGSEPPELRMENVSDIWREFREASASANRTDSNCNASSMSNSLPSLRAPTAPMRMRTFRQYDAKSMPVSVHADSEMSDWGDDESVLRWSETGSDAGLTDYSVMTGDLHETDKQNVIPTFQTHLRMQWVSDSIRVGFSTEFRIHQGDTAIVSLPANIMLTSMEFLAEVVVALDGDERSQSIASQAIIVGGTKHPKLCHILALTPALANRPNVFWKMWERWNDFLAT</sequence>
<keyword evidence="4" id="KW-0256">Endoplasmic reticulum</keyword>
<organism evidence="10 11">
    <name type="scientific">Malassezia psittaci</name>
    <dbReference type="NCBI Taxonomy" id="1821823"/>
    <lineage>
        <taxon>Eukaryota</taxon>
        <taxon>Fungi</taxon>
        <taxon>Dikarya</taxon>
        <taxon>Basidiomycota</taxon>
        <taxon>Ustilaginomycotina</taxon>
        <taxon>Malasseziomycetes</taxon>
        <taxon>Malasseziales</taxon>
        <taxon>Malasseziaceae</taxon>
        <taxon>Malassezia</taxon>
    </lineage>
</organism>
<evidence type="ECO:0000256" key="3">
    <source>
        <dbReference type="ARBA" id="ARBA00022787"/>
    </source>
</evidence>
<evidence type="ECO:0000259" key="9">
    <source>
        <dbReference type="PROSITE" id="PS51847"/>
    </source>
</evidence>
<keyword evidence="11" id="KW-1185">Reference proteome</keyword>
<name>A0AAF0F6L8_9BASI</name>
<evidence type="ECO:0000256" key="7">
    <source>
        <dbReference type="ARBA" id="ARBA00023128"/>
    </source>
</evidence>
<dbReference type="GO" id="GO:0007005">
    <property type="term" value="P:mitochondrion organization"/>
    <property type="evidence" value="ECO:0007669"/>
    <property type="project" value="InterPro"/>
</dbReference>
<dbReference type="Proteomes" id="UP001214628">
    <property type="component" value="Chromosome 1"/>
</dbReference>
<protein>
    <submittedName>
        <fullName evidence="10">Mitochondrial distribution and morphology protein 12</fullName>
    </submittedName>
</protein>
<dbReference type="PANTHER" id="PTHR28204:SF1">
    <property type="entry name" value="MITOCHONDRIAL DISTRIBUTION AND MORPHOLOGY PROTEIN 12"/>
    <property type="match status" value="1"/>
</dbReference>
<evidence type="ECO:0000256" key="6">
    <source>
        <dbReference type="ARBA" id="ARBA00023121"/>
    </source>
</evidence>
<keyword evidence="3" id="KW-1000">Mitochondrion outer membrane</keyword>
<keyword evidence="5" id="KW-0445">Lipid transport</keyword>
<evidence type="ECO:0000256" key="1">
    <source>
        <dbReference type="ARBA" id="ARBA00004370"/>
    </source>
</evidence>